<dbReference type="KEGG" id="adl:AURDEDRAFT_117219"/>
<feature type="compositionally biased region" description="Low complexity" evidence="3">
    <location>
        <begin position="280"/>
        <end position="292"/>
    </location>
</feature>
<dbReference type="OrthoDB" id="1731724at2759"/>
<dbReference type="SUPFAM" id="SSF53300">
    <property type="entry name" value="vWA-like"/>
    <property type="match status" value="1"/>
</dbReference>
<dbReference type="AlphaFoldDB" id="J0D8T5"/>
<dbReference type="FunFam" id="3.40.50.410:FF:000005">
    <property type="entry name" value="26S proteasome non-ATPase regulatory subunit 4"/>
    <property type="match status" value="1"/>
</dbReference>
<proteinExistence type="inferred from homology"/>
<dbReference type="InterPro" id="IPR002035">
    <property type="entry name" value="VWF_A"/>
</dbReference>
<dbReference type="GO" id="GO:0005634">
    <property type="term" value="C:nucleus"/>
    <property type="evidence" value="ECO:0007669"/>
    <property type="project" value="TreeGrafter"/>
</dbReference>
<name>J0D8T5_AURST</name>
<keyword evidence="6" id="KW-1185">Reference proteome</keyword>
<dbReference type="Gene3D" id="1.10.287.3990">
    <property type="match status" value="1"/>
</dbReference>
<dbReference type="Pfam" id="PF13519">
    <property type="entry name" value="VWA_2"/>
    <property type="match status" value="1"/>
</dbReference>
<feature type="compositionally biased region" description="Acidic residues" evidence="3">
    <location>
        <begin position="303"/>
        <end position="313"/>
    </location>
</feature>
<sequence length="328" mass="34265">MRNGDYAPTRFDAQSDAVTTIFGHKVDSNPENTVGLMSMAGKAPEVLVTHTREVGKMLAGLHDARQRLGGVADFPTAIAVAQLALKHRSDKKLRQRIVVFVGSPLPADERALVKLAKKLKKNNVAVDVVSFGEEADNAARLQEFIDNVASSDNSHLVAVPAGPRLISDVVISSPILAGDAAAGIPDAAMDGVPTGERGAGNDFEFGVDPSLDPELAMALRMSLEEARAREAAESSSSGAAAASSSSGAAAATATTSTGAPATQEVEMVPNEDGDDDEEALLQQAIALSSAAQTEDVEMKDSAADDEELSEEEEIQRAIEMSMKKPQGD</sequence>
<evidence type="ECO:0000256" key="3">
    <source>
        <dbReference type="SAM" id="MobiDB-lite"/>
    </source>
</evidence>
<evidence type="ECO:0000313" key="6">
    <source>
        <dbReference type="Proteomes" id="UP000006514"/>
    </source>
</evidence>
<gene>
    <name evidence="5" type="ORF">AURDEDRAFT_117219</name>
</gene>
<comment type="similarity">
    <text evidence="1">Belongs to the proteasome subunit S5A family.</text>
</comment>
<dbReference type="InParanoid" id="J0D8T5"/>
<dbReference type="InterPro" id="IPR027040">
    <property type="entry name" value="PSMD4"/>
</dbReference>
<dbReference type="GO" id="GO:0043161">
    <property type="term" value="P:proteasome-mediated ubiquitin-dependent protein catabolic process"/>
    <property type="evidence" value="ECO:0007669"/>
    <property type="project" value="TreeGrafter"/>
</dbReference>
<dbReference type="Gene3D" id="3.40.50.410">
    <property type="entry name" value="von Willebrand factor, type A domain"/>
    <property type="match status" value="1"/>
</dbReference>
<dbReference type="Proteomes" id="UP000006514">
    <property type="component" value="Unassembled WGS sequence"/>
</dbReference>
<reference evidence="6" key="1">
    <citation type="journal article" date="2012" name="Science">
        <title>The Paleozoic origin of enzymatic lignin decomposition reconstructed from 31 fungal genomes.</title>
        <authorList>
            <person name="Floudas D."/>
            <person name="Binder M."/>
            <person name="Riley R."/>
            <person name="Barry K."/>
            <person name="Blanchette R.A."/>
            <person name="Henrissat B."/>
            <person name="Martinez A.T."/>
            <person name="Otillar R."/>
            <person name="Spatafora J.W."/>
            <person name="Yadav J.S."/>
            <person name="Aerts A."/>
            <person name="Benoit I."/>
            <person name="Boyd A."/>
            <person name="Carlson A."/>
            <person name="Copeland A."/>
            <person name="Coutinho P.M."/>
            <person name="de Vries R.P."/>
            <person name="Ferreira P."/>
            <person name="Findley K."/>
            <person name="Foster B."/>
            <person name="Gaskell J."/>
            <person name="Glotzer D."/>
            <person name="Gorecki P."/>
            <person name="Heitman J."/>
            <person name="Hesse C."/>
            <person name="Hori C."/>
            <person name="Igarashi K."/>
            <person name="Jurgens J.A."/>
            <person name="Kallen N."/>
            <person name="Kersten P."/>
            <person name="Kohler A."/>
            <person name="Kuees U."/>
            <person name="Kumar T.K.A."/>
            <person name="Kuo A."/>
            <person name="LaButti K."/>
            <person name="Larrondo L.F."/>
            <person name="Lindquist E."/>
            <person name="Ling A."/>
            <person name="Lombard V."/>
            <person name="Lucas S."/>
            <person name="Lundell T."/>
            <person name="Martin R."/>
            <person name="McLaughlin D.J."/>
            <person name="Morgenstern I."/>
            <person name="Morin E."/>
            <person name="Murat C."/>
            <person name="Nagy L.G."/>
            <person name="Nolan M."/>
            <person name="Ohm R.A."/>
            <person name="Patyshakuliyeva A."/>
            <person name="Rokas A."/>
            <person name="Ruiz-Duenas F.J."/>
            <person name="Sabat G."/>
            <person name="Salamov A."/>
            <person name="Samejima M."/>
            <person name="Schmutz J."/>
            <person name="Slot J.C."/>
            <person name="St John F."/>
            <person name="Stenlid J."/>
            <person name="Sun H."/>
            <person name="Sun S."/>
            <person name="Syed K."/>
            <person name="Tsang A."/>
            <person name="Wiebenga A."/>
            <person name="Young D."/>
            <person name="Pisabarro A."/>
            <person name="Eastwood D.C."/>
            <person name="Martin F."/>
            <person name="Cullen D."/>
            <person name="Grigoriev I.V."/>
            <person name="Hibbett D.S."/>
        </authorList>
    </citation>
    <scope>NUCLEOTIDE SEQUENCE [LARGE SCALE GENOMIC DNA]</scope>
    <source>
        <strain evidence="6">TFB10046</strain>
    </source>
</reference>
<dbReference type="EMBL" id="JH687874">
    <property type="protein sequence ID" value="EJD35982.1"/>
    <property type="molecule type" value="Genomic_DNA"/>
</dbReference>
<dbReference type="GO" id="GO:0005829">
    <property type="term" value="C:cytosol"/>
    <property type="evidence" value="ECO:0007669"/>
    <property type="project" value="TreeGrafter"/>
</dbReference>
<feature type="region of interest" description="Disordered" evidence="3">
    <location>
        <begin position="229"/>
        <end position="328"/>
    </location>
</feature>
<evidence type="ECO:0000256" key="1">
    <source>
        <dbReference type="ARBA" id="ARBA00005574"/>
    </source>
</evidence>
<dbReference type="Pfam" id="PF02809">
    <property type="entry name" value="UIM"/>
    <property type="match status" value="3"/>
</dbReference>
<evidence type="ECO:0000256" key="2">
    <source>
        <dbReference type="ARBA" id="ARBA00022942"/>
    </source>
</evidence>
<dbReference type="InterPro" id="IPR003903">
    <property type="entry name" value="UIM_dom"/>
</dbReference>
<evidence type="ECO:0000313" key="5">
    <source>
        <dbReference type="EMBL" id="EJD35982.1"/>
    </source>
</evidence>
<feature type="domain" description="VWFA" evidence="4">
    <location>
        <begin position="1"/>
        <end position="175"/>
    </location>
</feature>
<accession>J0D8T5</accession>
<protein>
    <recommendedName>
        <fullName evidence="4">VWFA domain-containing protein</fullName>
    </recommendedName>
</protein>
<dbReference type="GO" id="GO:0036435">
    <property type="term" value="F:K48-linked polyubiquitin modification-dependent protein binding"/>
    <property type="evidence" value="ECO:0007669"/>
    <property type="project" value="UniProtKB-ARBA"/>
</dbReference>
<dbReference type="FunCoup" id="J0D8T5">
    <property type="interactions" value="81"/>
</dbReference>
<organism evidence="5 6">
    <name type="scientific">Auricularia subglabra (strain TFB-10046 / SS5)</name>
    <name type="common">White-rot fungus</name>
    <name type="synonym">Auricularia delicata (strain TFB10046)</name>
    <dbReference type="NCBI Taxonomy" id="717982"/>
    <lineage>
        <taxon>Eukaryota</taxon>
        <taxon>Fungi</taxon>
        <taxon>Dikarya</taxon>
        <taxon>Basidiomycota</taxon>
        <taxon>Agaricomycotina</taxon>
        <taxon>Agaricomycetes</taxon>
        <taxon>Auriculariales</taxon>
        <taxon>Auriculariaceae</taxon>
        <taxon>Auricularia</taxon>
    </lineage>
</organism>
<dbReference type="PROSITE" id="PS50330">
    <property type="entry name" value="UIM"/>
    <property type="match status" value="2"/>
</dbReference>
<keyword evidence="2" id="KW-0647">Proteasome</keyword>
<dbReference type="eggNOG" id="KOG2884">
    <property type="taxonomic scope" value="Eukaryota"/>
</dbReference>
<dbReference type="SMART" id="SM00726">
    <property type="entry name" value="UIM"/>
    <property type="match status" value="3"/>
</dbReference>
<feature type="compositionally biased region" description="Low complexity" evidence="3">
    <location>
        <begin position="233"/>
        <end position="259"/>
    </location>
</feature>
<dbReference type="PANTHER" id="PTHR10223">
    <property type="entry name" value="26S PROTEASOME NON-ATPASE REGULATORY SUBUNIT 4"/>
    <property type="match status" value="1"/>
</dbReference>
<dbReference type="GO" id="GO:0008540">
    <property type="term" value="C:proteasome regulatory particle, base subcomplex"/>
    <property type="evidence" value="ECO:0007669"/>
    <property type="project" value="TreeGrafter"/>
</dbReference>
<dbReference type="OMA" id="QMSMQDQ"/>
<evidence type="ECO:0000259" key="4">
    <source>
        <dbReference type="PROSITE" id="PS50234"/>
    </source>
</evidence>
<feature type="compositionally biased region" description="Acidic residues" evidence="3">
    <location>
        <begin position="269"/>
        <end position="279"/>
    </location>
</feature>
<dbReference type="InterPro" id="IPR036465">
    <property type="entry name" value="vWFA_dom_sf"/>
</dbReference>
<dbReference type="PROSITE" id="PS50234">
    <property type="entry name" value="VWFA"/>
    <property type="match status" value="1"/>
</dbReference>
<dbReference type="PANTHER" id="PTHR10223:SF0">
    <property type="entry name" value="26S PROTEASOME NON-ATPASE REGULATORY SUBUNIT 4"/>
    <property type="match status" value="1"/>
</dbReference>